<keyword evidence="2" id="KW-0234">DNA repair</keyword>
<dbReference type="InterPro" id="IPR055179">
    <property type="entry name" value="Tex-like_central_region"/>
</dbReference>
<evidence type="ECO:0000313" key="4">
    <source>
        <dbReference type="EMBL" id="UTJ06104.1"/>
    </source>
</evidence>
<dbReference type="PANTHER" id="PTHR10724">
    <property type="entry name" value="30S RIBOSOMAL PROTEIN S1"/>
    <property type="match status" value="1"/>
</dbReference>
<dbReference type="Pfam" id="PF16921">
    <property type="entry name" value="Tex_YqgF"/>
    <property type="match status" value="1"/>
</dbReference>
<evidence type="ECO:0000256" key="2">
    <source>
        <dbReference type="ARBA" id="ARBA00023204"/>
    </source>
</evidence>
<dbReference type="InterPro" id="IPR044146">
    <property type="entry name" value="S1_Tex"/>
</dbReference>
<dbReference type="SUPFAM" id="SSF50249">
    <property type="entry name" value="Nucleic acid-binding proteins"/>
    <property type="match status" value="1"/>
</dbReference>
<dbReference type="Gene3D" id="3.30.420.140">
    <property type="entry name" value="YqgF/RNase H-like domain"/>
    <property type="match status" value="1"/>
</dbReference>
<dbReference type="InterPro" id="IPR003029">
    <property type="entry name" value="S1_domain"/>
</dbReference>
<dbReference type="Pfam" id="PF00575">
    <property type="entry name" value="S1"/>
    <property type="match status" value="1"/>
</dbReference>
<accession>A0ABY5E1N6</accession>
<dbReference type="SMART" id="SM00732">
    <property type="entry name" value="YqgFc"/>
    <property type="match status" value="1"/>
</dbReference>
<sequence>MTNQLTTLIQEKTKLSSKSISNIINLLEEGCTIPFIARYRKDFTGGATDEELRIFEETYNYSLKLLNRKEEISNLLKEKNFLSEKVEKQIKEAITLQALEDIYTPFKDKKSSRTSAAIENGLEPLANIIQCLKYTKEEIEQKAKQFQNKTIKSTNDAIQGAKDIIAQRYADDFKSKEIIRNIISNWGNLEIKEAKEFDKNGVYSSFAGQNEKIKYIKSHRTLAILRAVSEKQLSIKVDIDEKHILENIKKYKIPSWANSSKDIVFEAYKDGLKRLLLPTLKREAIANLKEKANKEAIELFGKNLKELLQTAPLINQVILGMDPGFKTGCKLAVIDKNGQYLDSNVIYPTKPKEDIKNSSKVVLELIKKHNITAIAIGNGTASRETASFIANLIKENSLDINYAIVSEIGASVYSASKIAIEEYPNLDVTIRGAISIAQRLRDPMAALVKIDPKSLGIGQYQHDVNQKELAIKLENTTVDLVNKVGVDLNSASYKLLSFISGISEKLAKNIVEHREKITKFTSKKELLKVKGIGEKAYIQAVGFLRIKDGKSILDNTAIHPEDYELVKKLQTSYKVEEILDTQIQQISKELNTTPLKLKDIIEELKKPGFDIRENFNQVQFASDVCSIEELKEGFVLSGIVRNITDFGAFVDIGLKNDALLHISQISNKRINHPSEVLSINQNLEKIKVISVDLQKQRVGLSLKI</sequence>
<dbReference type="InterPro" id="IPR018974">
    <property type="entry name" value="Tex-like_N"/>
</dbReference>
<dbReference type="CDD" id="cd05685">
    <property type="entry name" value="S1_Tex"/>
    <property type="match status" value="1"/>
</dbReference>
<dbReference type="InterPro" id="IPR003583">
    <property type="entry name" value="Hlx-hairpin-Hlx_DNA-bd_motif"/>
</dbReference>
<dbReference type="SUPFAM" id="SSF53098">
    <property type="entry name" value="Ribonuclease H-like"/>
    <property type="match status" value="1"/>
</dbReference>
<dbReference type="Gene3D" id="1.10.10.650">
    <property type="entry name" value="RuvA domain 2-like"/>
    <property type="match status" value="1"/>
</dbReference>
<dbReference type="PROSITE" id="PS50126">
    <property type="entry name" value="S1"/>
    <property type="match status" value="1"/>
</dbReference>
<dbReference type="InterPro" id="IPR023323">
    <property type="entry name" value="Tex-like_dom_sf"/>
</dbReference>
<name>A0ABY5E1N6_9BACT</name>
<dbReference type="InterPro" id="IPR050437">
    <property type="entry name" value="Ribos_protein_bS1-like"/>
</dbReference>
<proteinExistence type="predicted"/>
<dbReference type="SMART" id="SM00316">
    <property type="entry name" value="S1"/>
    <property type="match status" value="1"/>
</dbReference>
<dbReference type="InterPro" id="IPR010994">
    <property type="entry name" value="RuvA_2-like"/>
</dbReference>
<dbReference type="PANTHER" id="PTHR10724:SF10">
    <property type="entry name" value="S1 RNA-BINDING DOMAIN-CONTAINING PROTEIN 1"/>
    <property type="match status" value="1"/>
</dbReference>
<dbReference type="SUPFAM" id="SSF47781">
    <property type="entry name" value="RuvA domain 2-like"/>
    <property type="match status" value="2"/>
</dbReference>
<dbReference type="InterPro" id="IPR006641">
    <property type="entry name" value="YqgF/RNaseH-like_dom"/>
</dbReference>
<dbReference type="InterPro" id="IPR032639">
    <property type="entry name" value="Tex_YqgF"/>
</dbReference>
<dbReference type="EMBL" id="CP100595">
    <property type="protein sequence ID" value="UTJ06104.1"/>
    <property type="molecule type" value="Genomic_DNA"/>
</dbReference>
<dbReference type="Proteomes" id="UP001060012">
    <property type="component" value="Chromosome"/>
</dbReference>
<feature type="domain" description="S1 motif" evidence="3">
    <location>
        <begin position="633"/>
        <end position="703"/>
    </location>
</feature>
<dbReference type="InterPro" id="IPR023319">
    <property type="entry name" value="Tex-like_HTH_dom_sf"/>
</dbReference>
<dbReference type="Pfam" id="PF22706">
    <property type="entry name" value="Tex_central_region"/>
    <property type="match status" value="1"/>
</dbReference>
<dbReference type="InterPro" id="IPR012337">
    <property type="entry name" value="RNaseH-like_sf"/>
</dbReference>
<dbReference type="Pfam" id="PF12836">
    <property type="entry name" value="HHH_3"/>
    <property type="match status" value="1"/>
</dbReference>
<dbReference type="InterPro" id="IPR012340">
    <property type="entry name" value="NA-bd_OB-fold"/>
</dbReference>
<evidence type="ECO:0000259" key="3">
    <source>
        <dbReference type="PROSITE" id="PS50126"/>
    </source>
</evidence>
<dbReference type="Gene3D" id="1.10.150.310">
    <property type="entry name" value="Tex RuvX-like domain-like"/>
    <property type="match status" value="1"/>
</dbReference>
<gene>
    <name evidence="4" type="ORF">NJU99_12745</name>
</gene>
<dbReference type="Gene3D" id="1.10.3500.10">
    <property type="entry name" value="Tex N-terminal region-like"/>
    <property type="match status" value="1"/>
</dbReference>
<dbReference type="Pfam" id="PF09371">
    <property type="entry name" value="Tex_N"/>
    <property type="match status" value="1"/>
</dbReference>
<dbReference type="Pfam" id="PF17674">
    <property type="entry name" value="HHH_9"/>
    <property type="match status" value="1"/>
</dbReference>
<evidence type="ECO:0000313" key="5">
    <source>
        <dbReference type="Proteomes" id="UP001060012"/>
    </source>
</evidence>
<dbReference type="InterPro" id="IPR037027">
    <property type="entry name" value="YqgF/RNaseH-like_dom_sf"/>
</dbReference>
<dbReference type="InterPro" id="IPR041692">
    <property type="entry name" value="HHH_9"/>
</dbReference>
<dbReference type="SUPFAM" id="SSF158832">
    <property type="entry name" value="Tex N-terminal region-like"/>
    <property type="match status" value="1"/>
</dbReference>
<dbReference type="RefSeq" id="WP_254576284.1">
    <property type="nucleotide sequence ID" value="NZ_CP100595.1"/>
</dbReference>
<evidence type="ECO:0000256" key="1">
    <source>
        <dbReference type="ARBA" id="ARBA00022763"/>
    </source>
</evidence>
<dbReference type="SMART" id="SM00278">
    <property type="entry name" value="HhH1"/>
    <property type="match status" value="2"/>
</dbReference>
<organism evidence="4 5">
    <name type="scientific">Arcobacter roscoffensis</name>
    <dbReference type="NCBI Taxonomy" id="2961520"/>
    <lineage>
        <taxon>Bacteria</taxon>
        <taxon>Pseudomonadati</taxon>
        <taxon>Campylobacterota</taxon>
        <taxon>Epsilonproteobacteria</taxon>
        <taxon>Campylobacterales</taxon>
        <taxon>Arcobacteraceae</taxon>
        <taxon>Arcobacter</taxon>
    </lineage>
</organism>
<dbReference type="Gene3D" id="2.40.50.140">
    <property type="entry name" value="Nucleic acid-binding proteins"/>
    <property type="match status" value="1"/>
</dbReference>
<reference evidence="4" key="1">
    <citation type="submission" date="2022-07" db="EMBL/GenBank/DDBJ databases">
        <title>Arcobacter roscoffensis sp. nov., a marine bacterium isolated from coastal seawater collected from Roscoff, France.</title>
        <authorList>
            <person name="Pascual J."/>
            <person name="Lepeaux C."/>
            <person name="Methner A."/>
            <person name="Overmann J."/>
        </authorList>
    </citation>
    <scope>NUCLEOTIDE SEQUENCE</scope>
    <source>
        <strain evidence="4">ARW1-2F2</strain>
    </source>
</reference>
<protein>
    <submittedName>
        <fullName evidence="4">Helix-hairpin-helix domain-containing protein</fullName>
    </submittedName>
</protein>
<keyword evidence="1" id="KW-0227">DNA damage</keyword>
<keyword evidence="5" id="KW-1185">Reference proteome</keyword>